<dbReference type="GO" id="GO:0006534">
    <property type="term" value="P:cysteine metabolic process"/>
    <property type="evidence" value="ECO:0007669"/>
    <property type="project" value="InterPro"/>
</dbReference>
<dbReference type="InterPro" id="IPR015421">
    <property type="entry name" value="PyrdxlP-dep_Trfase_major"/>
</dbReference>
<reference evidence="12" key="1">
    <citation type="submission" date="2004-12" db="EMBL/GenBank/DDBJ databases">
        <title>The genome sequence of Borrelia hermsii and Borrelia turicatae: comparative analysis of two agents of endemic N. America relapsing fever.</title>
        <authorList>
            <person name="Porcella S.F."/>
            <person name="Raffel S.J."/>
            <person name="Schrumpf M.E."/>
            <person name="Montgomery B."/>
            <person name="Smith T."/>
            <person name="Schwan T.G."/>
        </authorList>
    </citation>
    <scope>NUCLEOTIDE SEQUENCE [LARGE SCALE GENOMIC DNA]</scope>
    <source>
        <strain evidence="12">HS1 / DAH</strain>
    </source>
</reference>
<dbReference type="PANTHER" id="PTHR43586:SF8">
    <property type="entry name" value="CYSTEINE DESULFURASE 1, CHLOROPLASTIC"/>
    <property type="match status" value="1"/>
</dbReference>
<evidence type="ECO:0000259" key="10">
    <source>
        <dbReference type="Pfam" id="PF00266"/>
    </source>
</evidence>
<dbReference type="InterPro" id="IPR015424">
    <property type="entry name" value="PyrdxlP-dep_Trfase"/>
</dbReference>
<evidence type="ECO:0000256" key="2">
    <source>
        <dbReference type="ARBA" id="ARBA00002824"/>
    </source>
</evidence>
<comment type="function">
    <text evidence="2">Catalyzes the removal of elemental sulfur and selenium atoms from L-cysteine, L-cystine, L-selenocysteine, and L-selenocystine to produce L-alanine.</text>
</comment>
<dbReference type="RefSeq" id="WP_012421862.1">
    <property type="nucleotide sequence ID" value="NC_010673.1"/>
</dbReference>
<dbReference type="GO" id="GO:0031071">
    <property type="term" value="F:cysteine desulfurase activity"/>
    <property type="evidence" value="ECO:0007669"/>
    <property type="project" value="UniProtKB-EC"/>
</dbReference>
<dbReference type="SUPFAM" id="SSF53383">
    <property type="entry name" value="PLP-dependent transferases"/>
    <property type="match status" value="1"/>
</dbReference>
<feature type="domain" description="Aminotransferase class V" evidence="10">
    <location>
        <begin position="33"/>
        <end position="410"/>
    </location>
</feature>
<evidence type="ECO:0000256" key="7">
    <source>
        <dbReference type="ARBA" id="ARBA00022898"/>
    </source>
</evidence>
<dbReference type="Proteomes" id="UP000008834">
    <property type="component" value="Chromosome"/>
</dbReference>
<accession>A0AA34R3H5</accession>
<keyword evidence="7" id="KW-0663">Pyridoxal phosphate</keyword>
<dbReference type="Gene3D" id="3.90.1150.10">
    <property type="entry name" value="Aspartate Aminotransferase, domain 1"/>
    <property type="match status" value="1"/>
</dbReference>
<evidence type="ECO:0000256" key="1">
    <source>
        <dbReference type="ARBA" id="ARBA00001933"/>
    </source>
</evidence>
<evidence type="ECO:0000313" key="11">
    <source>
        <dbReference type="EMBL" id="AAX16605.1"/>
    </source>
</evidence>
<dbReference type="Gene3D" id="3.40.640.10">
    <property type="entry name" value="Type I PLP-dependent aspartate aminotransferase-like (Major domain)"/>
    <property type="match status" value="1"/>
</dbReference>
<dbReference type="Pfam" id="PF00266">
    <property type="entry name" value="Aminotran_5"/>
    <property type="match status" value="1"/>
</dbReference>
<comment type="cofactor">
    <cofactor evidence="1 9">
        <name>pyridoxal 5'-phosphate</name>
        <dbReference type="ChEBI" id="CHEBI:597326"/>
    </cofactor>
</comment>
<evidence type="ECO:0000256" key="9">
    <source>
        <dbReference type="RuleBase" id="RU004504"/>
    </source>
</evidence>
<dbReference type="PANTHER" id="PTHR43586">
    <property type="entry name" value="CYSTEINE DESULFURASE"/>
    <property type="match status" value="1"/>
</dbReference>
<name>A0AA34R3H5_BORHD</name>
<dbReference type="EMBL" id="CP000048">
    <property type="protein sequence ID" value="AAX16605.1"/>
    <property type="molecule type" value="Genomic_DNA"/>
</dbReference>
<organism evidence="11 12">
    <name type="scientific">Borrelia hermsii (strain HS1 / DAH)</name>
    <dbReference type="NCBI Taxonomy" id="314723"/>
    <lineage>
        <taxon>Bacteria</taxon>
        <taxon>Pseudomonadati</taxon>
        <taxon>Spirochaetota</taxon>
        <taxon>Spirochaetia</taxon>
        <taxon>Spirochaetales</taxon>
        <taxon>Borreliaceae</taxon>
        <taxon>Borrelia</taxon>
    </lineage>
</organism>
<dbReference type="PROSITE" id="PS00595">
    <property type="entry name" value="AA_TRANSFER_CLASS_5"/>
    <property type="match status" value="1"/>
</dbReference>
<dbReference type="InterPro" id="IPR020578">
    <property type="entry name" value="Aminotrans_V_PyrdxlP_BS"/>
</dbReference>
<dbReference type="KEGG" id="bhr:BH0084"/>
<evidence type="ECO:0000256" key="3">
    <source>
        <dbReference type="ARBA" id="ARBA00010447"/>
    </source>
</evidence>
<sequence>MDLKLAKDKNEKLKIIRKDFPILNKTINDKKIIYFDNAATSQKPQSVISSVVEYYANYNANVHRSGHGLAIQSSLKVEETRKIIKKFINAKSFKNIIFNSGTTDGTNTIANSLLFSKLLKENDEIITTTLEHNSNLLPWINIAKYLNLKIKLAKFNKMGIIQPDEIKNLITDKTKIITISGINNILGTIQDLETIGKIARDNKIILFIDAAQMAPHMNIDVEKINCDFLVFSGHKMLAPTGIGVLYISDKIIDKLNSSKLGGNAIENIFIENGEPNFKTLESPNKFESGTPNIAGIIGLGKAIEYINNISMDFIQEHDRELIEYCVAKLKEIDEVEFILNKDIKRKSIISFTVKNIHSHDVETYLDTMGIATRSGKTCAYLAFLSENIKKDHLLRISFYLYNTKKEIDIFISCLKKTIKEFY</sequence>
<proteinExistence type="inferred from homology"/>
<comment type="catalytic activity">
    <reaction evidence="8">
        <text>(sulfur carrier)-H + L-cysteine = (sulfur carrier)-SH + L-alanine</text>
        <dbReference type="Rhea" id="RHEA:43892"/>
        <dbReference type="Rhea" id="RHEA-COMP:14737"/>
        <dbReference type="Rhea" id="RHEA-COMP:14739"/>
        <dbReference type="ChEBI" id="CHEBI:29917"/>
        <dbReference type="ChEBI" id="CHEBI:35235"/>
        <dbReference type="ChEBI" id="CHEBI:57972"/>
        <dbReference type="ChEBI" id="CHEBI:64428"/>
        <dbReference type="EC" id="2.8.1.7"/>
    </reaction>
</comment>
<dbReference type="EC" id="2.8.1.7" evidence="4"/>
<dbReference type="AlphaFoldDB" id="A0AA34R3H5"/>
<keyword evidence="6" id="KW-0808">Transferase</keyword>
<evidence type="ECO:0000313" key="12">
    <source>
        <dbReference type="Proteomes" id="UP000008834"/>
    </source>
</evidence>
<evidence type="ECO:0000256" key="8">
    <source>
        <dbReference type="ARBA" id="ARBA00050776"/>
    </source>
</evidence>
<dbReference type="InterPro" id="IPR000192">
    <property type="entry name" value="Aminotrans_V_dom"/>
</dbReference>
<gene>
    <name evidence="11" type="ordered locus">BH0084</name>
</gene>
<dbReference type="GO" id="GO:0030170">
    <property type="term" value="F:pyridoxal phosphate binding"/>
    <property type="evidence" value="ECO:0007669"/>
    <property type="project" value="InterPro"/>
</dbReference>
<dbReference type="InterPro" id="IPR016454">
    <property type="entry name" value="Cysteine_dSase"/>
</dbReference>
<evidence type="ECO:0000256" key="4">
    <source>
        <dbReference type="ARBA" id="ARBA00012239"/>
    </source>
</evidence>
<keyword evidence="11" id="KW-0456">Lyase</keyword>
<dbReference type="PIRSF" id="PIRSF005572">
    <property type="entry name" value="NifS"/>
    <property type="match status" value="1"/>
</dbReference>
<protein>
    <recommendedName>
        <fullName evidence="5">Probable cysteine desulfurase</fullName>
        <ecNumber evidence="4">2.8.1.7</ecNumber>
    </recommendedName>
</protein>
<evidence type="ECO:0000256" key="6">
    <source>
        <dbReference type="ARBA" id="ARBA00022679"/>
    </source>
</evidence>
<comment type="similarity">
    <text evidence="3">Belongs to the class-V pyridoxal-phosphate-dependent aminotransferase family. Csd subfamily.</text>
</comment>
<dbReference type="CDD" id="cd06453">
    <property type="entry name" value="SufS_like"/>
    <property type="match status" value="1"/>
</dbReference>
<dbReference type="InterPro" id="IPR010970">
    <property type="entry name" value="Cys_dSase_SufS"/>
</dbReference>
<evidence type="ECO:0000256" key="5">
    <source>
        <dbReference type="ARBA" id="ARBA00021850"/>
    </source>
</evidence>
<dbReference type="GO" id="GO:0016829">
    <property type="term" value="F:lyase activity"/>
    <property type="evidence" value="ECO:0007669"/>
    <property type="project" value="UniProtKB-KW"/>
</dbReference>
<dbReference type="InterPro" id="IPR015422">
    <property type="entry name" value="PyrdxlP-dep_Trfase_small"/>
</dbReference>